<protein>
    <submittedName>
        <fullName evidence="5">Uncharacterized protein</fullName>
    </submittedName>
</protein>
<evidence type="ECO:0000313" key="3">
    <source>
        <dbReference type="EMBL" id="AOO13624.1"/>
    </source>
</evidence>
<evidence type="ECO:0000313" key="9">
    <source>
        <dbReference type="Proteomes" id="UP000223288"/>
    </source>
</evidence>
<dbReference type="EMBL" id="KX349304">
    <property type="protein sequence ID" value="AOO14492.1"/>
    <property type="molecule type" value="Genomic_DNA"/>
</dbReference>
<evidence type="ECO:0000313" key="10">
    <source>
        <dbReference type="Proteomes" id="UP000223576"/>
    </source>
</evidence>
<evidence type="ECO:0000313" key="7">
    <source>
        <dbReference type="EMBL" id="AOO14708.1"/>
    </source>
</evidence>
<evidence type="ECO:0000313" key="11">
    <source>
        <dbReference type="Proteomes" id="UP000224953"/>
    </source>
</evidence>
<proteinExistence type="predicted"/>
<evidence type="ECO:0000313" key="4">
    <source>
        <dbReference type="EMBL" id="AOO13840.1"/>
    </source>
</evidence>
<evidence type="ECO:0000313" key="6">
    <source>
        <dbReference type="EMBL" id="AOO14492.1"/>
    </source>
</evidence>
<dbReference type="EMBL" id="KX349302">
    <property type="protein sequence ID" value="AOO14056.1"/>
    <property type="molecule type" value="Genomic_DNA"/>
</dbReference>
<reference evidence="9 10" key="1">
    <citation type="journal article" date="2016" name="Environ. Microbiol.">
        <title>Genomic diversification of marine cyanophages into stable ecotypes.</title>
        <authorList>
            <person name="Marston M.F."/>
            <person name="Martiny J.B."/>
        </authorList>
    </citation>
    <scope>NUCLEOTIDE SEQUENCE [LARGE SCALE GENOMIC DNA]</scope>
    <source>
        <strain evidence="1">LIS_02_1110</strain>
        <strain evidence="2">LIS_22_0610</strain>
        <strain evidence="3">Np_11_1211</strain>
        <strain evidence="4">Np_45_0711</strain>
        <strain evidence="5">RW_03_0110</strain>
        <strain evidence="6">Sn_18_0910</strain>
        <strain evidence="7">Sn_23_0910</strain>
        <strain evidence="8">W1_23_0910</strain>
    </source>
</reference>
<dbReference type="EMBL" id="KX349306">
    <property type="protein sequence ID" value="AOO14924.1"/>
    <property type="molecule type" value="Genomic_DNA"/>
</dbReference>
<dbReference type="EMBL" id="KX349298">
    <property type="protein sequence ID" value="AOO13192.1"/>
    <property type="molecule type" value="Genomic_DNA"/>
</dbReference>
<dbReference type="Proteomes" id="UP000223576">
    <property type="component" value="Segment"/>
</dbReference>
<evidence type="ECO:0000313" key="2">
    <source>
        <dbReference type="EMBL" id="AOO13408.1"/>
    </source>
</evidence>
<gene>
    <name evidence="1" type="ORF">LIS021110_078</name>
    <name evidence="2" type="ORF">LIS110610_078</name>
    <name evidence="3" type="ORF">Np111211_078</name>
    <name evidence="4" type="ORF">Np450711_078</name>
    <name evidence="5" type="ORF">RW030110_078</name>
    <name evidence="6" type="ORF">Sn180910_078</name>
    <name evidence="7" type="ORF">Sn230910_078</name>
    <name evidence="8" type="ORF">W1230910_078</name>
</gene>
<sequence>MQKSKVSFLYEDQKSLYKLAPHMYTETIPEDDWVGDILGSEDDAISSYSDAY</sequence>
<dbReference type="EMBL" id="KX349305">
    <property type="protein sequence ID" value="AOO14708.1"/>
    <property type="molecule type" value="Genomic_DNA"/>
</dbReference>
<organism evidence="5 11">
    <name type="scientific">Cyanophage S-RIM14</name>
    <dbReference type="NCBI Taxonomy" id="1278423"/>
    <lineage>
        <taxon>Viruses</taxon>
        <taxon>Duplodnaviria</taxon>
        <taxon>Heunggongvirae</taxon>
        <taxon>Uroviricota</taxon>
        <taxon>Caudoviricetes</taxon>
        <taxon>Pantevenvirales</taxon>
        <taxon>Kyanoviridae</taxon>
        <taxon>Ahtivirus</taxon>
        <taxon>Ahtivirus sagseatwo</taxon>
    </lineage>
</organism>
<dbReference type="EMBL" id="KX349299">
    <property type="protein sequence ID" value="AOO13408.1"/>
    <property type="molecule type" value="Genomic_DNA"/>
</dbReference>
<evidence type="ECO:0000313" key="8">
    <source>
        <dbReference type="EMBL" id="AOO14924.1"/>
    </source>
</evidence>
<dbReference type="Proteomes" id="UP000223288">
    <property type="component" value="Segment"/>
</dbReference>
<dbReference type="Proteomes" id="UP000225271">
    <property type="component" value="Segment"/>
</dbReference>
<accession>A0A1D7SK28</accession>
<dbReference type="Proteomes" id="UP000225808">
    <property type="component" value="Segment"/>
</dbReference>
<evidence type="ECO:0000313" key="5">
    <source>
        <dbReference type="EMBL" id="AOO14056.1"/>
    </source>
</evidence>
<name>A0A1D7SK28_9CAUD</name>
<dbReference type="Proteomes" id="UP000224953">
    <property type="component" value="Genome"/>
</dbReference>
<dbReference type="Proteomes" id="UP000224257">
    <property type="component" value="Segment"/>
</dbReference>
<dbReference type="Proteomes" id="UP000223981">
    <property type="component" value="Segment"/>
</dbReference>
<dbReference type="Proteomes" id="UP000226173">
    <property type="component" value="Segment"/>
</dbReference>
<dbReference type="EMBL" id="KX349301">
    <property type="protein sequence ID" value="AOO13840.1"/>
    <property type="molecule type" value="Genomic_DNA"/>
</dbReference>
<evidence type="ECO:0000313" key="1">
    <source>
        <dbReference type="EMBL" id="AOO13192.1"/>
    </source>
</evidence>
<dbReference type="EMBL" id="KX349300">
    <property type="protein sequence ID" value="AOO13624.1"/>
    <property type="molecule type" value="Genomic_DNA"/>
</dbReference>